<dbReference type="InterPro" id="IPR007171">
    <property type="entry name" value="DUF371"/>
</dbReference>
<name>A0A7J3M2J6_ARCFL</name>
<accession>A0A7J3M2J6</accession>
<organism evidence="1">
    <name type="scientific">Archaeoglobus fulgidus</name>
    <dbReference type="NCBI Taxonomy" id="2234"/>
    <lineage>
        <taxon>Archaea</taxon>
        <taxon>Methanobacteriati</taxon>
        <taxon>Methanobacteriota</taxon>
        <taxon>Archaeoglobi</taxon>
        <taxon>Archaeoglobales</taxon>
        <taxon>Archaeoglobaceae</taxon>
        <taxon>Archaeoglobus</taxon>
    </lineage>
</organism>
<protein>
    <submittedName>
        <fullName evidence="1">DUF371 domain-containing protein</fullName>
    </submittedName>
</protein>
<reference evidence="1" key="1">
    <citation type="journal article" date="2020" name="mSystems">
        <title>Genome- and Community-Level Interaction Insights into Carbon Utilization and Element Cycling Functions of Hydrothermarchaeota in Hydrothermal Sediment.</title>
        <authorList>
            <person name="Zhou Z."/>
            <person name="Liu Y."/>
            <person name="Xu W."/>
            <person name="Pan J."/>
            <person name="Luo Z.H."/>
            <person name="Li M."/>
        </authorList>
    </citation>
    <scope>NUCLEOTIDE SEQUENCE [LARGE SCALE GENOMIC DNA]</scope>
    <source>
        <strain evidence="1">SpSt-587</strain>
    </source>
</reference>
<evidence type="ECO:0000313" key="1">
    <source>
        <dbReference type="EMBL" id="HGT82620.1"/>
    </source>
</evidence>
<comment type="caution">
    <text evidence="1">The sequence shown here is derived from an EMBL/GenBank/DDBJ whole genome shotgun (WGS) entry which is preliminary data.</text>
</comment>
<sequence length="146" mass="16275">MIIFEISAFGHPNISAKHRTTLEVTKDNEISKRADCIIGVNANKSVSEIPEEAKIALKNGAKAEVEITLPDHGLKVALYGFGSSTMSFTHSKDIVIRKSGFVCGRTLLIHANKSAKDIDREFVELLRDKKTELRLLFKVEDCKGYR</sequence>
<dbReference type="PANTHER" id="PTHR40696">
    <property type="entry name" value="DUF371 FAMILY PROTEIN"/>
    <property type="match status" value="1"/>
</dbReference>
<dbReference type="InterPro" id="IPR023131">
    <property type="entry name" value="Mth639-like_dom_sf"/>
</dbReference>
<dbReference type="AlphaFoldDB" id="A0A7J3M2J6"/>
<dbReference type="Pfam" id="PF04027">
    <property type="entry name" value="DUF371"/>
    <property type="match status" value="1"/>
</dbReference>
<dbReference type="Gene3D" id="2.60.120.630">
    <property type="entry name" value="mth639 domain like"/>
    <property type="match status" value="1"/>
</dbReference>
<dbReference type="PANTHER" id="PTHR40696:SF1">
    <property type="entry name" value="DUF371 DOMAIN-CONTAINING PROTEIN"/>
    <property type="match status" value="1"/>
</dbReference>
<dbReference type="EMBL" id="DSYZ01000063">
    <property type="protein sequence ID" value="HGT82620.1"/>
    <property type="molecule type" value="Genomic_DNA"/>
</dbReference>
<proteinExistence type="predicted"/>
<gene>
    <name evidence="1" type="ORF">ENT52_02700</name>
</gene>